<keyword evidence="2" id="KW-1003">Cell membrane</keyword>
<dbReference type="Proteomes" id="UP000178797">
    <property type="component" value="Unassembled WGS sequence"/>
</dbReference>
<keyword evidence="5 8" id="KW-0812">Transmembrane</keyword>
<feature type="transmembrane region" description="Helical" evidence="8">
    <location>
        <begin position="213"/>
        <end position="231"/>
    </location>
</feature>
<name>A0A1F7S2U8_9BACT</name>
<feature type="transmembrane region" description="Helical" evidence="8">
    <location>
        <begin position="238"/>
        <end position="257"/>
    </location>
</feature>
<keyword evidence="6 8" id="KW-1133">Transmembrane helix</keyword>
<evidence type="ECO:0000256" key="2">
    <source>
        <dbReference type="ARBA" id="ARBA00022475"/>
    </source>
</evidence>
<sequence>MEVLYAFSILFSGYSLAHVMHYTILLAFLVLLYCFLKTRHSPQVGLLAAVFIFFLSDFIINATSGYIDAATTVFEVTALLLIIGWLEKEKDDYLYLAGLFFGLSLNVKYTPLYSSIGYIFIIGLAVAMKGNLRDVPKLLFKFSLFAVLGGGFWYVKNLVLYGNPFYPFLFGHAGFSNEEIDGIKRSITQFVTPRDLVNFVKIPYSFFLSRGGSLQDIFVCFIFLLAPLALINKKSLKVTIILLGIGVINLAMWFFVITHQTRFLFSTLIIIVILFAIAFSGLRLKRLRNLILFLIVLSVGNYFVQMVPVTTLVSAVYKDLIKAQEIRLIAGNISKADYLSVRLGPFVYVTDYINQNYTNQTVLNFWNHNAKFYLENGNIYTHEVPMDVNEYLSFLHNKKIKLLAVDYGMKRAFIYNPNWSSWRAPRLDFEQYVINNANLIYRYKGGALYRIK</sequence>
<dbReference type="InterPro" id="IPR038731">
    <property type="entry name" value="RgtA/B/C-like"/>
</dbReference>
<evidence type="ECO:0000259" key="9">
    <source>
        <dbReference type="Pfam" id="PF13231"/>
    </source>
</evidence>
<keyword evidence="7 8" id="KW-0472">Membrane</keyword>
<evidence type="ECO:0000313" key="10">
    <source>
        <dbReference type="EMBL" id="OGL47437.1"/>
    </source>
</evidence>
<evidence type="ECO:0000256" key="7">
    <source>
        <dbReference type="ARBA" id="ARBA00023136"/>
    </source>
</evidence>
<feature type="transmembrane region" description="Helical" evidence="8">
    <location>
        <begin position="115"/>
        <end position="132"/>
    </location>
</feature>
<dbReference type="GO" id="GO:0005886">
    <property type="term" value="C:plasma membrane"/>
    <property type="evidence" value="ECO:0007669"/>
    <property type="project" value="UniProtKB-SubCell"/>
</dbReference>
<feature type="transmembrane region" description="Helical" evidence="8">
    <location>
        <begin position="43"/>
        <end position="60"/>
    </location>
</feature>
<dbReference type="AlphaFoldDB" id="A0A1F7S2U8"/>
<evidence type="ECO:0000313" key="11">
    <source>
        <dbReference type="Proteomes" id="UP000178797"/>
    </source>
</evidence>
<comment type="caution">
    <text evidence="10">The sequence shown here is derived from an EMBL/GenBank/DDBJ whole genome shotgun (WGS) entry which is preliminary data.</text>
</comment>
<evidence type="ECO:0000256" key="3">
    <source>
        <dbReference type="ARBA" id="ARBA00022676"/>
    </source>
</evidence>
<proteinExistence type="predicted"/>
<comment type="subcellular location">
    <subcellularLocation>
        <location evidence="1">Cell membrane</location>
        <topology evidence="1">Multi-pass membrane protein</topology>
    </subcellularLocation>
</comment>
<dbReference type="GO" id="GO:0009103">
    <property type="term" value="P:lipopolysaccharide biosynthetic process"/>
    <property type="evidence" value="ECO:0007669"/>
    <property type="project" value="UniProtKB-ARBA"/>
</dbReference>
<dbReference type="GO" id="GO:0016763">
    <property type="term" value="F:pentosyltransferase activity"/>
    <property type="evidence" value="ECO:0007669"/>
    <property type="project" value="TreeGrafter"/>
</dbReference>
<evidence type="ECO:0000256" key="4">
    <source>
        <dbReference type="ARBA" id="ARBA00022679"/>
    </source>
</evidence>
<evidence type="ECO:0000256" key="6">
    <source>
        <dbReference type="ARBA" id="ARBA00022989"/>
    </source>
</evidence>
<feature type="domain" description="Glycosyltransferase RgtA/B/C/D-like" evidence="9">
    <location>
        <begin position="26"/>
        <end position="122"/>
    </location>
</feature>
<evidence type="ECO:0000256" key="1">
    <source>
        <dbReference type="ARBA" id="ARBA00004651"/>
    </source>
</evidence>
<feature type="transmembrane region" description="Helical" evidence="8">
    <location>
        <begin position="291"/>
        <end position="317"/>
    </location>
</feature>
<reference evidence="10 11" key="1">
    <citation type="journal article" date="2016" name="Nat. Commun.">
        <title>Thousands of microbial genomes shed light on interconnected biogeochemical processes in an aquifer system.</title>
        <authorList>
            <person name="Anantharaman K."/>
            <person name="Brown C.T."/>
            <person name="Hug L.A."/>
            <person name="Sharon I."/>
            <person name="Castelle C.J."/>
            <person name="Probst A.J."/>
            <person name="Thomas B.C."/>
            <person name="Singh A."/>
            <person name="Wilkins M.J."/>
            <person name="Karaoz U."/>
            <person name="Brodie E.L."/>
            <person name="Williams K.H."/>
            <person name="Hubbard S.S."/>
            <person name="Banfield J.F."/>
        </authorList>
    </citation>
    <scope>NUCLEOTIDE SEQUENCE [LARGE SCALE GENOMIC DNA]</scope>
</reference>
<evidence type="ECO:0000256" key="8">
    <source>
        <dbReference type="SAM" id="Phobius"/>
    </source>
</evidence>
<dbReference type="InterPro" id="IPR050297">
    <property type="entry name" value="LipidA_mod_glycosyltrf_83"/>
</dbReference>
<accession>A0A1F7S2U8</accession>
<protein>
    <recommendedName>
        <fullName evidence="9">Glycosyltransferase RgtA/B/C/D-like domain-containing protein</fullName>
    </recommendedName>
</protein>
<keyword evidence="3" id="KW-0328">Glycosyltransferase</keyword>
<evidence type="ECO:0000256" key="5">
    <source>
        <dbReference type="ARBA" id="ARBA00022692"/>
    </source>
</evidence>
<gene>
    <name evidence="10" type="ORF">A2W05_08900</name>
</gene>
<feature type="transmembrane region" description="Helical" evidence="8">
    <location>
        <begin position="263"/>
        <end position="284"/>
    </location>
</feature>
<dbReference type="PANTHER" id="PTHR33908:SF11">
    <property type="entry name" value="MEMBRANE PROTEIN"/>
    <property type="match status" value="1"/>
</dbReference>
<feature type="transmembrane region" description="Helical" evidence="8">
    <location>
        <begin position="139"/>
        <end position="155"/>
    </location>
</feature>
<keyword evidence="4" id="KW-0808">Transferase</keyword>
<dbReference type="Pfam" id="PF13231">
    <property type="entry name" value="PMT_2"/>
    <property type="match status" value="1"/>
</dbReference>
<feature type="transmembrane region" description="Helical" evidence="8">
    <location>
        <begin position="20"/>
        <end position="36"/>
    </location>
</feature>
<organism evidence="10 11">
    <name type="scientific">Candidatus Schekmanbacteria bacterium RBG_16_38_10</name>
    <dbReference type="NCBI Taxonomy" id="1817879"/>
    <lineage>
        <taxon>Bacteria</taxon>
        <taxon>Candidatus Schekmaniibacteriota</taxon>
    </lineage>
</organism>
<dbReference type="PANTHER" id="PTHR33908">
    <property type="entry name" value="MANNOSYLTRANSFERASE YKCB-RELATED"/>
    <property type="match status" value="1"/>
</dbReference>
<dbReference type="EMBL" id="MGDE01000035">
    <property type="protein sequence ID" value="OGL47437.1"/>
    <property type="molecule type" value="Genomic_DNA"/>
</dbReference>